<feature type="region of interest" description="Disordered" evidence="1">
    <location>
        <begin position="240"/>
        <end position="302"/>
    </location>
</feature>
<comment type="caution">
    <text evidence="3">The sequence shown here is derived from an EMBL/GenBank/DDBJ whole genome shotgun (WGS) entry which is preliminary data.</text>
</comment>
<accession>A0ABD2K4T8</accession>
<dbReference type="EMBL" id="JBICCN010000053">
    <property type="protein sequence ID" value="KAL3097906.1"/>
    <property type="molecule type" value="Genomic_DNA"/>
</dbReference>
<reference evidence="3 4" key="1">
    <citation type="submission" date="2024-10" db="EMBL/GenBank/DDBJ databases">
        <authorList>
            <person name="Kim D."/>
        </authorList>
    </citation>
    <scope>NUCLEOTIDE SEQUENCE [LARGE SCALE GENOMIC DNA]</scope>
    <source>
        <strain evidence="3">Taebaek</strain>
    </source>
</reference>
<protein>
    <submittedName>
        <fullName evidence="3">Uncharacterized protein</fullName>
    </submittedName>
</protein>
<feature type="signal peptide" evidence="2">
    <location>
        <begin position="1"/>
        <end position="19"/>
    </location>
</feature>
<keyword evidence="2" id="KW-0732">Signal</keyword>
<feature type="compositionally biased region" description="Polar residues" evidence="1">
    <location>
        <begin position="131"/>
        <end position="141"/>
    </location>
</feature>
<keyword evidence="4" id="KW-1185">Reference proteome</keyword>
<feature type="compositionally biased region" description="Polar residues" evidence="1">
    <location>
        <begin position="97"/>
        <end position="113"/>
    </location>
</feature>
<name>A0ABD2K4T8_HETSC</name>
<dbReference type="AlphaFoldDB" id="A0ABD2K4T8"/>
<evidence type="ECO:0000256" key="2">
    <source>
        <dbReference type="SAM" id="SignalP"/>
    </source>
</evidence>
<evidence type="ECO:0000313" key="3">
    <source>
        <dbReference type="EMBL" id="KAL3097906.1"/>
    </source>
</evidence>
<proteinExistence type="predicted"/>
<organism evidence="3 4">
    <name type="scientific">Heterodera schachtii</name>
    <name type="common">Sugarbeet cyst nematode worm</name>
    <name type="synonym">Tylenchus schachtii</name>
    <dbReference type="NCBI Taxonomy" id="97005"/>
    <lineage>
        <taxon>Eukaryota</taxon>
        <taxon>Metazoa</taxon>
        <taxon>Ecdysozoa</taxon>
        <taxon>Nematoda</taxon>
        <taxon>Chromadorea</taxon>
        <taxon>Rhabditida</taxon>
        <taxon>Tylenchina</taxon>
        <taxon>Tylenchomorpha</taxon>
        <taxon>Tylenchoidea</taxon>
        <taxon>Heteroderidae</taxon>
        <taxon>Heteroderinae</taxon>
        <taxon>Heterodera</taxon>
    </lineage>
</organism>
<gene>
    <name evidence="3" type="ORF">niasHS_000641</name>
</gene>
<feature type="compositionally biased region" description="Low complexity" evidence="1">
    <location>
        <begin position="72"/>
        <end position="86"/>
    </location>
</feature>
<feature type="compositionally biased region" description="Basic and acidic residues" evidence="1">
    <location>
        <begin position="244"/>
        <end position="261"/>
    </location>
</feature>
<feature type="region of interest" description="Disordered" evidence="1">
    <location>
        <begin position="68"/>
        <end position="225"/>
    </location>
</feature>
<evidence type="ECO:0000256" key="1">
    <source>
        <dbReference type="SAM" id="MobiDB-lite"/>
    </source>
</evidence>
<feature type="compositionally biased region" description="Polar residues" evidence="1">
    <location>
        <begin position="262"/>
        <end position="292"/>
    </location>
</feature>
<feature type="compositionally biased region" description="Acidic residues" evidence="1">
    <location>
        <begin position="195"/>
        <end position="207"/>
    </location>
</feature>
<dbReference type="Proteomes" id="UP001620645">
    <property type="component" value="Unassembled WGS sequence"/>
</dbReference>
<feature type="compositionally biased region" description="Basic and acidic residues" evidence="1">
    <location>
        <begin position="160"/>
        <end position="194"/>
    </location>
</feature>
<evidence type="ECO:0000313" key="4">
    <source>
        <dbReference type="Proteomes" id="UP001620645"/>
    </source>
</evidence>
<feature type="chain" id="PRO_5044755824" evidence="2">
    <location>
        <begin position="20"/>
        <end position="377"/>
    </location>
</feature>
<sequence>MFSAVIALIVHHQTVLLNAESNSTSKEGQNEANGTALFKKINATDKKDEGQKVLLLLKQKQRQHFGEEKIVNWSSNSTSNSSNASSVPFSETKKANRGNNCTTPTAHFGQKNSTKIDKQKREKRRKREADSTTSVEHFSTENGEEKDESGRLSSETPSGAEEKEEAKKNSSEANGERKGKERDETEGGGRRGGGEEEEEDKEEEEGKEENGDNSTNCGNGELLLMMAPKEGGEVADAIVKKVKNGSEETPKGTKLATETEKSSGTVESEANYGNQNQTMSTAEKGNGTVENGTNERRRKRENTQDLVRQANAQLQNSFGNAQTMVQQQQQMPSQIIQLPSMDLSNGKAQNVLLISDSGNVSMSRGLHFLTVSTVLQQ</sequence>